<evidence type="ECO:0000313" key="2">
    <source>
        <dbReference type="EMBL" id="POM62994.1"/>
    </source>
</evidence>
<feature type="compositionally biased region" description="Basic and acidic residues" evidence="1">
    <location>
        <begin position="1"/>
        <end position="12"/>
    </location>
</feature>
<dbReference type="AlphaFoldDB" id="A0A2P4XBR7"/>
<gene>
    <name evidence="2" type="ORF">PHPALM_27775</name>
</gene>
<organism evidence="2 3">
    <name type="scientific">Phytophthora palmivora</name>
    <dbReference type="NCBI Taxonomy" id="4796"/>
    <lineage>
        <taxon>Eukaryota</taxon>
        <taxon>Sar</taxon>
        <taxon>Stramenopiles</taxon>
        <taxon>Oomycota</taxon>
        <taxon>Peronosporomycetes</taxon>
        <taxon>Peronosporales</taxon>
        <taxon>Peronosporaceae</taxon>
        <taxon>Phytophthora</taxon>
    </lineage>
</organism>
<feature type="region of interest" description="Disordered" evidence="1">
    <location>
        <begin position="1"/>
        <end position="22"/>
    </location>
</feature>
<dbReference type="EMBL" id="NCKW01015474">
    <property type="protein sequence ID" value="POM62994.1"/>
    <property type="molecule type" value="Genomic_DNA"/>
</dbReference>
<sequence>MRQQERYREFRQPEPAQGRYHRMGSAVQSSICCYGYGKLRHVQHACPAGGQKKFPSKPKRLRGQWQKPRPNSQENWGHQRQYDGGVPLRTPRADNQVSHSESETPLARPIEDQYRIFYGVSGHQAKAGTIHLEALPEVSALPNLEGTVHEGLPGQVEAGDITGMVLLKTETSSEYLKSSSLIDEDVLEGFMKQHVTHLGSEVLTNPKDPEFSDVVLKHLPSQLPPDRGVGHEIDLVPGTKYCVTRQLPLLHE</sequence>
<evidence type="ECO:0000313" key="3">
    <source>
        <dbReference type="Proteomes" id="UP000237271"/>
    </source>
</evidence>
<evidence type="ECO:0000256" key="1">
    <source>
        <dbReference type="SAM" id="MobiDB-lite"/>
    </source>
</evidence>
<proteinExistence type="predicted"/>
<accession>A0A2P4XBR7</accession>
<comment type="caution">
    <text evidence="2">The sequence shown here is derived from an EMBL/GenBank/DDBJ whole genome shotgun (WGS) entry which is preliminary data.</text>
</comment>
<keyword evidence="3" id="KW-1185">Reference proteome</keyword>
<feature type="compositionally biased region" description="Polar residues" evidence="1">
    <location>
        <begin position="69"/>
        <end position="78"/>
    </location>
</feature>
<name>A0A2P4XBR7_9STRA</name>
<feature type="region of interest" description="Disordered" evidence="1">
    <location>
        <begin position="47"/>
        <end position="106"/>
    </location>
</feature>
<protein>
    <submittedName>
        <fullName evidence="2">Pol protein</fullName>
    </submittedName>
</protein>
<reference evidence="2 3" key="1">
    <citation type="journal article" date="2017" name="Genome Biol. Evol.">
        <title>Phytophthora megakarya and P. palmivora, closely related causal agents of cacao black pod rot, underwent increases in genome sizes and gene numbers by different mechanisms.</title>
        <authorList>
            <person name="Ali S.S."/>
            <person name="Shao J."/>
            <person name="Lary D.J."/>
            <person name="Kronmiller B."/>
            <person name="Shen D."/>
            <person name="Strem M.D."/>
            <person name="Amoako-Attah I."/>
            <person name="Akrofi A.Y."/>
            <person name="Begoude B.A."/>
            <person name="Ten Hoopen G.M."/>
            <person name="Coulibaly K."/>
            <person name="Kebe B.I."/>
            <person name="Melnick R.L."/>
            <person name="Guiltinan M.J."/>
            <person name="Tyler B.M."/>
            <person name="Meinhardt L.W."/>
            <person name="Bailey B.A."/>
        </authorList>
    </citation>
    <scope>NUCLEOTIDE SEQUENCE [LARGE SCALE GENOMIC DNA]</scope>
    <source>
        <strain evidence="3">sbr112.9</strain>
    </source>
</reference>
<dbReference type="Proteomes" id="UP000237271">
    <property type="component" value="Unassembled WGS sequence"/>
</dbReference>